<dbReference type="EMBL" id="BSXS01003582">
    <property type="protein sequence ID" value="GME81560.1"/>
    <property type="molecule type" value="Genomic_DNA"/>
</dbReference>
<name>A0ACB5T5J3_AMBMO</name>
<protein>
    <submittedName>
        <fullName evidence="1">Unnamed protein product</fullName>
    </submittedName>
</protein>
<proteinExistence type="predicted"/>
<gene>
    <name evidence="1" type="ORF">Amon02_000502200</name>
</gene>
<dbReference type="Proteomes" id="UP001165064">
    <property type="component" value="Unassembled WGS sequence"/>
</dbReference>
<comment type="caution">
    <text evidence="1">The sequence shown here is derived from an EMBL/GenBank/DDBJ whole genome shotgun (WGS) entry which is preliminary data.</text>
</comment>
<organism evidence="1 2">
    <name type="scientific">Ambrosiozyma monospora</name>
    <name type="common">Yeast</name>
    <name type="synonym">Endomycopsis monosporus</name>
    <dbReference type="NCBI Taxonomy" id="43982"/>
    <lineage>
        <taxon>Eukaryota</taxon>
        <taxon>Fungi</taxon>
        <taxon>Dikarya</taxon>
        <taxon>Ascomycota</taxon>
        <taxon>Saccharomycotina</taxon>
        <taxon>Pichiomycetes</taxon>
        <taxon>Pichiales</taxon>
        <taxon>Pichiaceae</taxon>
        <taxon>Ambrosiozyma</taxon>
    </lineage>
</organism>
<keyword evidence="2" id="KW-1185">Reference proteome</keyword>
<evidence type="ECO:0000313" key="1">
    <source>
        <dbReference type="EMBL" id="GME81560.1"/>
    </source>
</evidence>
<reference evidence="1" key="1">
    <citation type="submission" date="2023-04" db="EMBL/GenBank/DDBJ databases">
        <title>Ambrosiozyma monospora NBRC 10751.</title>
        <authorList>
            <person name="Ichikawa N."/>
            <person name="Sato H."/>
            <person name="Tonouchi N."/>
        </authorList>
    </citation>
    <scope>NUCLEOTIDE SEQUENCE</scope>
    <source>
        <strain evidence="1">NBRC 10751</strain>
    </source>
</reference>
<sequence>MLFTRQIGIQATNPAMKNAFLRPISRPQSFKTTASRTLESIRSIRFNSTKAAKPVKPLTQEEIDLASKMSWSEFLALRKKQRGVSLGSSILGSFLATGIAWGYVSQIEIDPTATIYGYDAFTIYIAGMMLSTGIGFVLGPALLGDPLFYLFNRSQVKPFRVKQKLFLQHISKMRVDASRQSMNNPVPDYYGEKIGSLNDYRQWLRDCNEYRRKASDFL</sequence>
<evidence type="ECO:0000313" key="2">
    <source>
        <dbReference type="Proteomes" id="UP001165064"/>
    </source>
</evidence>
<accession>A0ACB5T5J3</accession>